<dbReference type="EMBL" id="FOSF01000001">
    <property type="protein sequence ID" value="SFJ74724.1"/>
    <property type="molecule type" value="Genomic_DNA"/>
</dbReference>
<accession>A0A662Z7T0</accession>
<keyword evidence="2" id="KW-1185">Reference proteome</keyword>
<name>A0A662Z7T0_9GAMM</name>
<sequence length="150" mass="17725">MLTNEIICAIRNDNSREYIRLLFNYGLWSRYFGCAGYPGHSSSQQVCTISDDSALIIDKAFGDLKRKQPNLYKLLNLYYIQCKSPDEIFLILKQQRREVKLKRKHRRNYFEFNPATDTALRYVTTQAICDLIRRGEQLVLNQLRMMNEGF</sequence>
<gene>
    <name evidence="1" type="ORF">SAMN04487865_1001138</name>
</gene>
<organism evidence="1 2">
    <name type="scientific">Succinivibrio dextrinosolvens</name>
    <dbReference type="NCBI Taxonomy" id="83771"/>
    <lineage>
        <taxon>Bacteria</taxon>
        <taxon>Pseudomonadati</taxon>
        <taxon>Pseudomonadota</taxon>
        <taxon>Gammaproteobacteria</taxon>
        <taxon>Aeromonadales</taxon>
        <taxon>Succinivibrionaceae</taxon>
        <taxon>Succinivibrio</taxon>
    </lineage>
</organism>
<evidence type="ECO:0000313" key="2">
    <source>
        <dbReference type="Proteomes" id="UP000243374"/>
    </source>
</evidence>
<dbReference type="AlphaFoldDB" id="A0A662Z7T0"/>
<protein>
    <submittedName>
        <fullName evidence="1">Uncharacterized protein</fullName>
    </submittedName>
</protein>
<evidence type="ECO:0000313" key="1">
    <source>
        <dbReference type="EMBL" id="SFJ74724.1"/>
    </source>
</evidence>
<dbReference type="RefSeq" id="WP_074838012.1">
    <property type="nucleotide sequence ID" value="NZ_CP047056.1"/>
</dbReference>
<reference evidence="1 2" key="1">
    <citation type="submission" date="2016-10" db="EMBL/GenBank/DDBJ databases">
        <authorList>
            <person name="Varghese N."/>
            <person name="Submissions S."/>
        </authorList>
    </citation>
    <scope>NUCLEOTIDE SEQUENCE [LARGE SCALE GENOMIC DNA]</scope>
    <source>
        <strain evidence="1 2">22B</strain>
    </source>
</reference>
<proteinExistence type="predicted"/>
<dbReference type="Proteomes" id="UP000243374">
    <property type="component" value="Unassembled WGS sequence"/>
</dbReference>